<proteinExistence type="predicted"/>
<evidence type="ECO:0000256" key="1">
    <source>
        <dbReference type="SAM" id="SignalP"/>
    </source>
</evidence>
<reference evidence="2 3" key="1">
    <citation type="submission" date="2013-08" db="EMBL/GenBank/DDBJ databases">
        <title>Flavobacterium limnosediminis JC2902 genome sequencing.</title>
        <authorList>
            <person name="Lee K."/>
            <person name="Yi H."/>
            <person name="Park S."/>
            <person name="Chun J."/>
        </authorList>
    </citation>
    <scope>NUCLEOTIDE SEQUENCE [LARGE SCALE GENOMIC DNA]</scope>
    <source>
        <strain evidence="2 3">JC2902</strain>
    </source>
</reference>
<dbReference type="eggNOG" id="ENOG5032QMR">
    <property type="taxonomic scope" value="Bacteria"/>
</dbReference>
<accession>V6SFR3</accession>
<feature type="signal peptide" evidence="1">
    <location>
        <begin position="1"/>
        <end position="25"/>
    </location>
</feature>
<dbReference type="EMBL" id="AVGG01000031">
    <property type="protein sequence ID" value="ESU25289.1"/>
    <property type="molecule type" value="Genomic_DNA"/>
</dbReference>
<keyword evidence="1" id="KW-0732">Signal</keyword>
<dbReference type="AlphaFoldDB" id="V6SFR3"/>
<gene>
    <name evidence="2" type="ORF">FLJC2902T_30970</name>
</gene>
<name>V6SFR3_9FLAO</name>
<protein>
    <recommendedName>
        <fullName evidence="4">Lipoprotein</fullName>
    </recommendedName>
</protein>
<dbReference type="OrthoDB" id="1328826at2"/>
<dbReference type="RefSeq" id="WP_023580628.1">
    <property type="nucleotide sequence ID" value="NZ_AVGG01000031.1"/>
</dbReference>
<evidence type="ECO:0000313" key="3">
    <source>
        <dbReference type="Proteomes" id="UP000018004"/>
    </source>
</evidence>
<organism evidence="2 3">
    <name type="scientific">Flavobacterium limnosediminis JC2902</name>
    <dbReference type="NCBI Taxonomy" id="1341181"/>
    <lineage>
        <taxon>Bacteria</taxon>
        <taxon>Pseudomonadati</taxon>
        <taxon>Bacteroidota</taxon>
        <taxon>Flavobacteriia</taxon>
        <taxon>Flavobacteriales</taxon>
        <taxon>Flavobacteriaceae</taxon>
        <taxon>Flavobacterium</taxon>
    </lineage>
</organism>
<dbReference type="Proteomes" id="UP000018004">
    <property type="component" value="Unassembled WGS sequence"/>
</dbReference>
<sequence length="295" mass="32153">MKKFTYLKRKLAIFCLLTLPIFFTACQEEEITSRNSNLETTTSLAVASGNCRDNCIDAEAPHYYPTTDLQTVPATGQTSKTVEIKYYNTETHFFVEVQSSRQWSNLQIYNETTGVWNSVLSGNVAANSSRSYSYPLANGWQPCTPISFRLRVVGGGGNPVDFLVNYELIGICDDGCATSFTGEAISCDDTREAVYTFTTDADQEYIKIQGGLTNFTGADAVVTVSNENLEITQSTPGGSSNRIIKVEGPVSECETITIRITWNSTNNGGIITGDWSIKNGDGLELAPSVPGLQCD</sequence>
<feature type="chain" id="PRO_5004752399" description="Lipoprotein" evidence="1">
    <location>
        <begin position="26"/>
        <end position="295"/>
    </location>
</feature>
<evidence type="ECO:0000313" key="2">
    <source>
        <dbReference type="EMBL" id="ESU25289.1"/>
    </source>
</evidence>
<comment type="caution">
    <text evidence="2">The sequence shown here is derived from an EMBL/GenBank/DDBJ whole genome shotgun (WGS) entry which is preliminary data.</text>
</comment>
<evidence type="ECO:0008006" key="4">
    <source>
        <dbReference type="Google" id="ProtNLM"/>
    </source>
</evidence>
<dbReference type="PROSITE" id="PS51257">
    <property type="entry name" value="PROKAR_LIPOPROTEIN"/>
    <property type="match status" value="1"/>
</dbReference>
<dbReference type="STRING" id="1341181.FLJC2902T_30970"/>
<keyword evidence="3" id="KW-1185">Reference proteome</keyword>
<dbReference type="PATRIC" id="fig|1341181.4.peg.3044"/>